<dbReference type="GO" id="GO:0022857">
    <property type="term" value="F:transmembrane transporter activity"/>
    <property type="evidence" value="ECO:0007669"/>
    <property type="project" value="InterPro"/>
</dbReference>
<reference evidence="9 10" key="1">
    <citation type="submission" date="2019-05" db="EMBL/GenBank/DDBJ databases">
        <authorList>
            <person name="Pankratov T."/>
            <person name="Grouzdev D."/>
        </authorList>
    </citation>
    <scope>NUCLEOTIDE SEQUENCE [LARGE SCALE GENOMIC DNA]</scope>
    <source>
        <strain evidence="9 10">KEBCLARHB70R</strain>
    </source>
</reference>
<sequence>MNDFSAGREAPVPFNLRLLPFIVAATFFMEYLDTTIIATALPSMAHDFHVGPNELSLGLTAYMLTLAVFIPISGWVADRMGSRTVFGAAVVVFTVASVLCGSAPGLYSFTAARVLQGIGGAMMVPVGRMIVVRNTERHRMMQAISTITWPGVVAPVVGPSVGGFITTYASWHWVFFLNVPFGIAALAAVIAFVPQQRAEGRRPLDMPGFLLSGAALSLLLYGTEAASHRDQRLGPALLLILAGLGLGVLTVRHLRGSRHPLLSLGALKVPTYSATILWGSANRAAIEAVPYLSPLLFQIGFGLSPFRSGLLLLATATGNLGMKLFTTPVLRRYGFRTTLLCNGVFAACAILALGTLVPATPLPIMLVLLFAYGVGRSMQFTTINTLAFADVDDGQKGPASTLQSAVTQMMIGMGIAFGALCLRGAAWLRHEDGRAFTTADFHWAFVAAALLMLVSLSGYVRLPADAGSGIGGAVRSR</sequence>
<comment type="subcellular location">
    <subcellularLocation>
        <location evidence="1">Cell membrane</location>
        <topology evidence="1">Multi-pass membrane protein</topology>
    </subcellularLocation>
</comment>
<dbReference type="InterPro" id="IPR020846">
    <property type="entry name" value="MFS_dom"/>
</dbReference>
<dbReference type="PROSITE" id="PS50850">
    <property type="entry name" value="MFS"/>
    <property type="match status" value="1"/>
</dbReference>
<evidence type="ECO:0000256" key="2">
    <source>
        <dbReference type="ARBA" id="ARBA00022448"/>
    </source>
</evidence>
<accession>A0A5R9J9R5</accession>
<dbReference type="PANTHER" id="PTHR42718">
    <property type="entry name" value="MAJOR FACILITATOR SUPERFAMILY MULTIDRUG TRANSPORTER MFSC"/>
    <property type="match status" value="1"/>
</dbReference>
<feature type="transmembrane region" description="Helical" evidence="7">
    <location>
        <begin position="171"/>
        <end position="192"/>
    </location>
</feature>
<dbReference type="InterPro" id="IPR011701">
    <property type="entry name" value="MFS"/>
</dbReference>
<dbReference type="PANTHER" id="PTHR42718:SF46">
    <property type="entry name" value="BLR6921 PROTEIN"/>
    <property type="match status" value="1"/>
</dbReference>
<dbReference type="RefSeq" id="WP_138324576.1">
    <property type="nucleotide sequence ID" value="NZ_VCDI01000001.1"/>
</dbReference>
<feature type="transmembrane region" description="Helical" evidence="7">
    <location>
        <begin position="333"/>
        <end position="353"/>
    </location>
</feature>
<dbReference type="GO" id="GO:0005886">
    <property type="term" value="C:plasma membrane"/>
    <property type="evidence" value="ECO:0007669"/>
    <property type="project" value="UniProtKB-SubCell"/>
</dbReference>
<dbReference type="Gene3D" id="1.20.1250.20">
    <property type="entry name" value="MFS general substrate transporter like domains"/>
    <property type="match status" value="1"/>
</dbReference>
<feature type="transmembrane region" description="Helical" evidence="7">
    <location>
        <begin position="204"/>
        <end position="221"/>
    </location>
</feature>
<dbReference type="OrthoDB" id="9771737at2"/>
<evidence type="ECO:0000313" key="9">
    <source>
        <dbReference type="EMBL" id="TLU74325.1"/>
    </source>
</evidence>
<dbReference type="InterPro" id="IPR036259">
    <property type="entry name" value="MFS_trans_sf"/>
</dbReference>
<feature type="transmembrane region" description="Helical" evidence="7">
    <location>
        <begin position="113"/>
        <end position="131"/>
    </location>
</feature>
<name>A0A5R9J9R5_9PROT</name>
<dbReference type="SUPFAM" id="SSF103473">
    <property type="entry name" value="MFS general substrate transporter"/>
    <property type="match status" value="1"/>
</dbReference>
<feature type="transmembrane region" description="Helical" evidence="7">
    <location>
        <begin position="261"/>
        <end position="279"/>
    </location>
</feature>
<evidence type="ECO:0000259" key="8">
    <source>
        <dbReference type="PROSITE" id="PS50850"/>
    </source>
</evidence>
<feature type="transmembrane region" description="Helical" evidence="7">
    <location>
        <begin position="143"/>
        <end position="165"/>
    </location>
</feature>
<feature type="transmembrane region" description="Helical" evidence="7">
    <location>
        <begin position="299"/>
        <end position="321"/>
    </location>
</feature>
<keyword evidence="6 7" id="KW-0472">Membrane</keyword>
<feature type="transmembrane region" description="Helical" evidence="7">
    <location>
        <begin position="57"/>
        <end position="77"/>
    </location>
</feature>
<evidence type="ECO:0000256" key="7">
    <source>
        <dbReference type="SAM" id="Phobius"/>
    </source>
</evidence>
<feature type="transmembrane region" description="Helical" evidence="7">
    <location>
        <begin position="21"/>
        <end position="45"/>
    </location>
</feature>
<dbReference type="Proteomes" id="UP000305654">
    <property type="component" value="Unassembled WGS sequence"/>
</dbReference>
<evidence type="ECO:0000256" key="6">
    <source>
        <dbReference type="ARBA" id="ARBA00023136"/>
    </source>
</evidence>
<gene>
    <name evidence="9" type="ORF">FE263_03805</name>
</gene>
<evidence type="ECO:0000256" key="4">
    <source>
        <dbReference type="ARBA" id="ARBA00022692"/>
    </source>
</evidence>
<proteinExistence type="predicted"/>
<feature type="domain" description="Major facilitator superfamily (MFS) profile" evidence="8">
    <location>
        <begin position="19"/>
        <end position="467"/>
    </location>
</feature>
<feature type="transmembrane region" description="Helical" evidence="7">
    <location>
        <begin position="84"/>
        <end position="107"/>
    </location>
</feature>
<comment type="caution">
    <text evidence="9">The sequence shown here is derived from an EMBL/GenBank/DDBJ whole genome shotgun (WGS) entry which is preliminary data.</text>
</comment>
<evidence type="ECO:0000256" key="3">
    <source>
        <dbReference type="ARBA" id="ARBA00022475"/>
    </source>
</evidence>
<dbReference type="Gene3D" id="1.20.1720.10">
    <property type="entry name" value="Multidrug resistance protein D"/>
    <property type="match status" value="1"/>
</dbReference>
<keyword evidence="5 7" id="KW-1133">Transmembrane helix</keyword>
<keyword evidence="2" id="KW-0813">Transport</keyword>
<dbReference type="Pfam" id="PF07690">
    <property type="entry name" value="MFS_1"/>
    <property type="match status" value="1"/>
</dbReference>
<keyword evidence="10" id="KW-1185">Reference proteome</keyword>
<protein>
    <submittedName>
        <fullName evidence="9">MFS transporter</fullName>
    </submittedName>
</protein>
<dbReference type="AlphaFoldDB" id="A0A5R9J9R5"/>
<keyword evidence="3" id="KW-1003">Cell membrane</keyword>
<dbReference type="EMBL" id="VCDI01000001">
    <property type="protein sequence ID" value="TLU74325.1"/>
    <property type="molecule type" value="Genomic_DNA"/>
</dbReference>
<feature type="transmembrane region" description="Helical" evidence="7">
    <location>
        <begin position="410"/>
        <end position="429"/>
    </location>
</feature>
<organism evidence="9 10">
    <name type="scientific">Lichenicoccus roseus</name>
    <dbReference type="NCBI Taxonomy" id="2683649"/>
    <lineage>
        <taxon>Bacteria</taxon>
        <taxon>Pseudomonadati</taxon>
        <taxon>Pseudomonadota</taxon>
        <taxon>Alphaproteobacteria</taxon>
        <taxon>Acetobacterales</taxon>
        <taxon>Acetobacteraceae</taxon>
        <taxon>Lichenicoccus</taxon>
    </lineage>
</organism>
<evidence type="ECO:0000256" key="1">
    <source>
        <dbReference type="ARBA" id="ARBA00004651"/>
    </source>
</evidence>
<keyword evidence="4 7" id="KW-0812">Transmembrane</keyword>
<feature type="transmembrane region" description="Helical" evidence="7">
    <location>
        <begin position="233"/>
        <end position="254"/>
    </location>
</feature>
<feature type="transmembrane region" description="Helical" evidence="7">
    <location>
        <begin position="441"/>
        <end position="460"/>
    </location>
</feature>
<evidence type="ECO:0000256" key="5">
    <source>
        <dbReference type="ARBA" id="ARBA00022989"/>
    </source>
</evidence>
<evidence type="ECO:0000313" key="10">
    <source>
        <dbReference type="Proteomes" id="UP000305654"/>
    </source>
</evidence>